<gene>
    <name evidence="1" type="ORF">EGH82_23545</name>
</gene>
<accession>A0A3N3DPH1</accession>
<name>A0A3N3DPH1_9VIBR</name>
<reference evidence="1 2" key="1">
    <citation type="submission" date="2018-11" db="EMBL/GenBank/DDBJ databases">
        <title>Vibrio ponticus strain CAIM 1751 pathogenic for the snapper Lutjanus guttatus.</title>
        <authorList>
            <person name="Soto-Rodriguez S."/>
            <person name="Lozano-Olvera R."/>
            <person name="Gomez-Gil B."/>
        </authorList>
    </citation>
    <scope>NUCLEOTIDE SEQUENCE [LARGE SCALE GENOMIC DNA]</scope>
    <source>
        <strain evidence="1 2">CAIM 1751</strain>
    </source>
</reference>
<dbReference type="RefSeq" id="WP_123783953.1">
    <property type="nucleotide sequence ID" value="NZ_RKIK01000186.1"/>
</dbReference>
<dbReference type="AlphaFoldDB" id="A0A3N3DPH1"/>
<proteinExistence type="predicted"/>
<protein>
    <submittedName>
        <fullName evidence="1">Uncharacterized protein</fullName>
    </submittedName>
</protein>
<comment type="caution">
    <text evidence="1">The sequence shown here is derived from an EMBL/GenBank/DDBJ whole genome shotgun (WGS) entry which is preliminary data.</text>
</comment>
<organism evidence="1 2">
    <name type="scientific">Vibrio ponticus</name>
    <dbReference type="NCBI Taxonomy" id="265668"/>
    <lineage>
        <taxon>Bacteria</taxon>
        <taxon>Pseudomonadati</taxon>
        <taxon>Pseudomonadota</taxon>
        <taxon>Gammaproteobacteria</taxon>
        <taxon>Vibrionales</taxon>
        <taxon>Vibrionaceae</taxon>
        <taxon>Vibrio</taxon>
    </lineage>
</organism>
<dbReference type="Proteomes" id="UP000278792">
    <property type="component" value="Unassembled WGS sequence"/>
</dbReference>
<evidence type="ECO:0000313" key="2">
    <source>
        <dbReference type="Proteomes" id="UP000278792"/>
    </source>
</evidence>
<evidence type="ECO:0000313" key="1">
    <source>
        <dbReference type="EMBL" id="ROV56310.1"/>
    </source>
</evidence>
<sequence length="94" mass="10334">MNIVLKLLLTLLASVLAFFLTVIFVLNPLMKWQTENEPPVGASDNDHFIRVQGLKPIDAQVIATAIFYGGGEECRSFFWSASDGKKKAGCKSCI</sequence>
<dbReference type="EMBL" id="RKIK01000186">
    <property type="protein sequence ID" value="ROV56310.1"/>
    <property type="molecule type" value="Genomic_DNA"/>
</dbReference>